<organism evidence="5 6">
    <name type="scientific">Agrocybe pediades</name>
    <dbReference type="NCBI Taxonomy" id="84607"/>
    <lineage>
        <taxon>Eukaryota</taxon>
        <taxon>Fungi</taxon>
        <taxon>Dikarya</taxon>
        <taxon>Basidiomycota</taxon>
        <taxon>Agaricomycotina</taxon>
        <taxon>Agaricomycetes</taxon>
        <taxon>Agaricomycetidae</taxon>
        <taxon>Agaricales</taxon>
        <taxon>Agaricineae</taxon>
        <taxon>Strophariaceae</taxon>
        <taxon>Agrocybe</taxon>
    </lineage>
</organism>
<evidence type="ECO:0000256" key="2">
    <source>
        <dbReference type="ARBA" id="ARBA00022801"/>
    </source>
</evidence>
<gene>
    <name evidence="5" type="ORF">D9613_012500</name>
</gene>
<dbReference type="EC" id="3.1.1.-" evidence="3"/>
<proteinExistence type="inferred from homology"/>
<keyword evidence="2 3" id="KW-0378">Hydrolase</keyword>
<comment type="similarity">
    <text evidence="1 3">Belongs to the type-B carboxylesterase/lipase family.</text>
</comment>
<dbReference type="Pfam" id="PF00135">
    <property type="entry name" value="COesterase"/>
    <property type="match status" value="1"/>
</dbReference>
<comment type="caution">
    <text evidence="5">The sequence shown here is derived from an EMBL/GenBank/DDBJ whole genome shotgun (WGS) entry which is preliminary data.</text>
</comment>
<evidence type="ECO:0000259" key="4">
    <source>
        <dbReference type="Pfam" id="PF00135"/>
    </source>
</evidence>
<evidence type="ECO:0000256" key="1">
    <source>
        <dbReference type="ARBA" id="ARBA00005964"/>
    </source>
</evidence>
<evidence type="ECO:0000313" key="6">
    <source>
        <dbReference type="Proteomes" id="UP000521872"/>
    </source>
</evidence>
<feature type="chain" id="PRO_5034356605" description="Carboxylic ester hydrolase" evidence="3">
    <location>
        <begin position="20"/>
        <end position="544"/>
    </location>
</feature>
<dbReference type="InterPro" id="IPR029058">
    <property type="entry name" value="AB_hydrolase_fold"/>
</dbReference>
<dbReference type="EMBL" id="JAACJL010000034">
    <property type="protein sequence ID" value="KAF4615706.1"/>
    <property type="molecule type" value="Genomic_DNA"/>
</dbReference>
<name>A0A8H4QR61_9AGAR</name>
<feature type="signal peptide" evidence="3">
    <location>
        <begin position="1"/>
        <end position="19"/>
    </location>
</feature>
<dbReference type="PANTHER" id="PTHR11559">
    <property type="entry name" value="CARBOXYLESTERASE"/>
    <property type="match status" value="1"/>
</dbReference>
<accession>A0A8H4QR61</accession>
<reference evidence="5 6" key="1">
    <citation type="submission" date="2019-12" db="EMBL/GenBank/DDBJ databases">
        <authorList>
            <person name="Floudas D."/>
            <person name="Bentzer J."/>
            <person name="Ahren D."/>
            <person name="Johansson T."/>
            <person name="Persson P."/>
            <person name="Tunlid A."/>
        </authorList>
    </citation>
    <scope>NUCLEOTIDE SEQUENCE [LARGE SCALE GENOMIC DNA]</scope>
    <source>
        <strain evidence="5 6">CBS 102.39</strain>
    </source>
</reference>
<dbReference type="InterPro" id="IPR050309">
    <property type="entry name" value="Type-B_Carboxylest/Lipase"/>
</dbReference>
<keyword evidence="6" id="KW-1185">Reference proteome</keyword>
<dbReference type="InterPro" id="IPR002018">
    <property type="entry name" value="CarbesteraseB"/>
</dbReference>
<dbReference type="AlphaFoldDB" id="A0A8H4QR61"/>
<evidence type="ECO:0000313" key="5">
    <source>
        <dbReference type="EMBL" id="KAF4615706.1"/>
    </source>
</evidence>
<dbReference type="PROSITE" id="PS00122">
    <property type="entry name" value="CARBOXYLESTERASE_B_1"/>
    <property type="match status" value="1"/>
</dbReference>
<dbReference type="InterPro" id="IPR019826">
    <property type="entry name" value="Carboxylesterase_B_AS"/>
</dbReference>
<evidence type="ECO:0000256" key="3">
    <source>
        <dbReference type="RuleBase" id="RU361235"/>
    </source>
</evidence>
<keyword evidence="3" id="KW-0732">Signal</keyword>
<sequence>MLKAILYVLLNACCGLSAAAPPSTFIEVSLETGVFRGEITPNGTDKFLGIPFALPPVGNLRFKAPVPITNRSSIVQDALAFSDACPQPPNPAMLGADVGEDCLHLNVWRPHGVNALDRLPVLLWFPGGAYTVNAASNPQYDPTGIIQRSLKIGKPIVFVSANYRLNTFGFLASASVPAEDLNMGLLDERLAMEFVQDNIAHFGGDPKKVTIWGQSAGAGSVEAHMLYPAKRRLFRAGIADSSVGPFKNSPDAATFAKPGKPFDRLLQLTECNAAAEKVECLQEVPFDTLLNISNTMVIATLNHQLWQPAVGPPGSIVPERASKVIASGNFLHLPYIGGTNLNEGTFFSTTLKNLGLSGDAETEAFKAFINGLVIDNSTLTSDVIDQLVSFYPANDPSLGAPFNTGDSLFDRASAWYTDQNFLACRRLFFQSASSLQPMFAYHFAEFIPGNDITAGVTHVSELELIFGPVPAVAAVENPLSTMMRDFYINFVNDLNPGPEWSAYTPESPQVLQLIRDNVTMIPDNWDLEQTIFMNSVRVLDEFQK</sequence>
<dbReference type="GO" id="GO:0016787">
    <property type="term" value="F:hydrolase activity"/>
    <property type="evidence" value="ECO:0007669"/>
    <property type="project" value="UniProtKB-KW"/>
</dbReference>
<dbReference type="Proteomes" id="UP000521872">
    <property type="component" value="Unassembled WGS sequence"/>
</dbReference>
<protein>
    <recommendedName>
        <fullName evidence="3">Carboxylic ester hydrolase</fullName>
        <ecNumber evidence="3">3.1.1.-</ecNumber>
    </recommendedName>
</protein>
<feature type="domain" description="Carboxylesterase type B" evidence="4">
    <location>
        <begin position="27"/>
        <end position="518"/>
    </location>
</feature>
<dbReference type="SUPFAM" id="SSF53474">
    <property type="entry name" value="alpha/beta-Hydrolases"/>
    <property type="match status" value="1"/>
</dbReference>
<dbReference type="Gene3D" id="3.40.50.1820">
    <property type="entry name" value="alpha/beta hydrolase"/>
    <property type="match status" value="1"/>
</dbReference>